<dbReference type="GeneID" id="87878404"/>
<dbReference type="Proteomes" id="UP001285908">
    <property type="component" value="Unassembled WGS sequence"/>
</dbReference>
<evidence type="ECO:0000256" key="1">
    <source>
        <dbReference type="SAM" id="MobiDB-lite"/>
    </source>
</evidence>
<feature type="compositionally biased region" description="Basic and acidic residues" evidence="1">
    <location>
        <begin position="108"/>
        <end position="126"/>
    </location>
</feature>
<accession>A0AAJ0I760</accession>
<feature type="compositionally biased region" description="Acidic residues" evidence="1">
    <location>
        <begin position="236"/>
        <end position="247"/>
    </location>
</feature>
<keyword evidence="3" id="KW-1185">Reference proteome</keyword>
<gene>
    <name evidence="2" type="ORF">B0T23DRAFT_441553</name>
</gene>
<feature type="compositionally biased region" description="Basic and acidic residues" evidence="1">
    <location>
        <begin position="73"/>
        <end position="87"/>
    </location>
</feature>
<name>A0AAJ0I760_9PEZI</name>
<reference evidence="2 3" key="1">
    <citation type="journal article" date="2023" name="Mol. Phylogenet. Evol.">
        <title>Genome-scale phylogeny and comparative genomics of the fungal order Sordariales.</title>
        <authorList>
            <person name="Hensen N."/>
            <person name="Bonometti L."/>
            <person name="Westerberg I."/>
            <person name="Brannstrom I.O."/>
            <person name="Guillou S."/>
            <person name="Cros-Aarteil S."/>
            <person name="Calhoun S."/>
            <person name="Haridas S."/>
            <person name="Kuo A."/>
            <person name="Mondo S."/>
            <person name="Pangilinan J."/>
            <person name="Riley R."/>
            <person name="LaButti K."/>
            <person name="Andreopoulos B."/>
            <person name="Lipzen A."/>
            <person name="Chen C."/>
            <person name="Yan M."/>
            <person name="Daum C."/>
            <person name="Ng V."/>
            <person name="Clum A."/>
            <person name="Steindorff A."/>
            <person name="Ohm R.A."/>
            <person name="Martin F."/>
            <person name="Silar P."/>
            <person name="Natvig D.O."/>
            <person name="Lalanne C."/>
            <person name="Gautier V."/>
            <person name="Ament-Velasquez S.L."/>
            <person name="Kruys A."/>
            <person name="Hutchinson M.I."/>
            <person name="Powell A.J."/>
            <person name="Barry K."/>
            <person name="Miller A.N."/>
            <person name="Grigoriev I.V."/>
            <person name="Debuchy R."/>
            <person name="Gladieux P."/>
            <person name="Hiltunen Thoren M."/>
            <person name="Johannesson H."/>
        </authorList>
    </citation>
    <scope>NUCLEOTIDE SEQUENCE [LARGE SCALE GENOMIC DNA]</scope>
    <source>
        <strain evidence="2 3">FGSC 10403</strain>
    </source>
</reference>
<dbReference type="RefSeq" id="XP_062692578.1">
    <property type="nucleotide sequence ID" value="XM_062840782.1"/>
</dbReference>
<dbReference type="AlphaFoldDB" id="A0AAJ0I760"/>
<evidence type="ECO:0000313" key="3">
    <source>
        <dbReference type="Proteomes" id="UP001285908"/>
    </source>
</evidence>
<protein>
    <submittedName>
        <fullName evidence="2">Uncharacterized protein</fullName>
    </submittedName>
</protein>
<proteinExistence type="predicted"/>
<organism evidence="2 3">
    <name type="scientific">Neurospora hispaniola</name>
    <dbReference type="NCBI Taxonomy" id="588809"/>
    <lineage>
        <taxon>Eukaryota</taxon>
        <taxon>Fungi</taxon>
        <taxon>Dikarya</taxon>
        <taxon>Ascomycota</taxon>
        <taxon>Pezizomycotina</taxon>
        <taxon>Sordariomycetes</taxon>
        <taxon>Sordariomycetidae</taxon>
        <taxon>Sordariales</taxon>
        <taxon>Sordariaceae</taxon>
        <taxon>Neurospora</taxon>
    </lineage>
</organism>
<feature type="region of interest" description="Disordered" evidence="1">
    <location>
        <begin position="236"/>
        <end position="273"/>
    </location>
</feature>
<comment type="caution">
    <text evidence="2">The sequence shown here is derived from an EMBL/GenBank/DDBJ whole genome shotgun (WGS) entry which is preliminary data.</text>
</comment>
<dbReference type="EMBL" id="JAULSX010000004">
    <property type="protein sequence ID" value="KAK3492120.1"/>
    <property type="molecule type" value="Genomic_DNA"/>
</dbReference>
<feature type="region of interest" description="Disordered" evidence="1">
    <location>
        <begin position="73"/>
        <end position="147"/>
    </location>
</feature>
<sequence length="313" mass="36596">MASPAAPKKEQSSNNGCILTILQADSLNCYLAEGTQDLKVPSRRDLFEIRHAWSLSVRNELERELEIEREHRHNYEQRSRVENDQQELKLVNGQRRKREDDSEEDEATAERFAKRRNIDVDSEERPSQPLSTSHQSHPPSQTTARPVYPHKFALTDNGPWYESIYNEVYKKVYSEIYDEAYSKAYNLAYNDAFKDGYDNGISDGCHDGSNTGYMDGFRHGYKKSYRVLYAEAMDEMSSDGDYEDESGESTVSDEKEESEISETSETSENEDCTREWNEGMWHHFRLGIPNRTRIKTEDEWKRKRTSQRRIRVN</sequence>
<feature type="compositionally biased region" description="Acidic residues" evidence="1">
    <location>
        <begin position="254"/>
        <end position="270"/>
    </location>
</feature>
<feature type="compositionally biased region" description="Polar residues" evidence="1">
    <location>
        <begin position="128"/>
        <end position="144"/>
    </location>
</feature>
<evidence type="ECO:0000313" key="2">
    <source>
        <dbReference type="EMBL" id="KAK3492120.1"/>
    </source>
</evidence>